<dbReference type="GO" id="GO:0070417">
    <property type="term" value="P:cellular response to cold"/>
    <property type="evidence" value="ECO:0007669"/>
    <property type="project" value="UniProtKB-ARBA"/>
</dbReference>
<accession>A0A218WV33</accession>
<comment type="catalytic activity">
    <reaction evidence="1">
        <text>ATP + protein L-histidine = ADP + protein N-phospho-L-histidine.</text>
        <dbReference type="EC" id="2.7.13.3"/>
    </reaction>
</comment>
<keyword evidence="4 10" id="KW-0597">Phosphoprotein</keyword>
<dbReference type="SMART" id="SM00448">
    <property type="entry name" value="REC"/>
    <property type="match status" value="1"/>
</dbReference>
<keyword evidence="9 11" id="KW-0472">Membrane</keyword>
<dbReference type="CDD" id="cd00082">
    <property type="entry name" value="HisKA"/>
    <property type="match status" value="1"/>
</dbReference>
<feature type="modified residue" description="4-aspartylphosphate" evidence="10">
    <location>
        <position position="909"/>
    </location>
</feature>
<dbReference type="GO" id="GO:0010271">
    <property type="term" value="P:regulation of chlorophyll catabolic process"/>
    <property type="evidence" value="ECO:0007669"/>
    <property type="project" value="UniProtKB-ARBA"/>
</dbReference>
<dbReference type="CDD" id="cd17546">
    <property type="entry name" value="REC_hyHK_CKI1_RcsC-like"/>
    <property type="match status" value="1"/>
</dbReference>
<dbReference type="InterPro" id="IPR050956">
    <property type="entry name" value="2C_system_His_kinase"/>
</dbReference>
<dbReference type="GO" id="GO:0034757">
    <property type="term" value="P:negative regulation of iron ion transport"/>
    <property type="evidence" value="ECO:0007669"/>
    <property type="project" value="UniProtKB-ARBA"/>
</dbReference>
<dbReference type="GO" id="GO:0010087">
    <property type="term" value="P:phloem or xylem histogenesis"/>
    <property type="evidence" value="ECO:0007669"/>
    <property type="project" value="UniProtKB-ARBA"/>
</dbReference>
<keyword evidence="6 11" id="KW-0812">Transmembrane</keyword>
<dbReference type="InterPro" id="IPR011006">
    <property type="entry name" value="CheY-like_superfamily"/>
</dbReference>
<sequence length="997" mass="110477">MGLKMQQNHHLVAVKLSTTSSSNNNKRGYTFIPANRRWLPKFLLLWVMVVLFISLLIYRGMDADVKVRRKDVLVSMCDQRARMLKDQFSVSVNHVHALAILVSTFHYYRNPSAIDQETFAEYTARTAFERPLLSGVAYAQGVIDSEREEFEKQQGWTIKTMEREPSPVRDEYAPVIFSQETVSHIASLDMMSGEEDRENILRARATGKSVLTSPFRLLGSHHLGVVLTFPVYKSKLPPDPTIEERIAATAGYIGGAFDVESLVENLLGQLDGNQAILVNVYDVTNSSDPLIMYGHRNPEGDMSLIHESKLDFGDPFRKHLMICRYHEKAPTSWTALTTAFLFFVIGLLVGYILYGAATHIVKVEDGYHEMEELKVRAEAADIAKSQFLATVSHEIRTPMNGILGMLALLLDTELSSTQRDYAQTAQVCGKALIALINEVLDRAKIEAGKLELEMVPFEIRSILDDVLSLFSEKSRHKGIELAVYVSDKVPEIVNGDPGRFRQIITNLVGNSVKFTERGHVFVKVHLLEQVKPLANSQTCLNGLAGENRPISGTTSFKTLSGSETADERNSWESFKHLLAEDDQFDSLDDRASFNDGMVTLMVCVEDTGIGIPLSAQERVFMPFMQADSSTSRNYGGTGIGLSISKCLVKLMGGQISFVSRPQIGSTFSFTADFGRCPNKVELNNGKKHISEDLPSSFRGLKAIVIDGKPVRAAVTRYHLKRLGINAEVASSTSTVAAVNGKNGSLKAGYGSPSVILVEKDSWLLSGEDNCPNLPALDWKQNGNGMVKIPKVLLATKISATEFEKTKASGFADTVIMKPLRASMIAACLQQVLGIGRKKPQGKDTPNGTCYLKSLLTGKKILVVDDNKVNLRVTAGALKKFGAHVECVESGKVALTRLQLPHSFDACFMDIQMPEMDGFEVTRKIRLMEREANEQMKDGTRPTNIREWHIPVLAMTADVIHATYEECLKCGMDGYVSKPFEEENLYQAVSKFFQTDPV</sequence>
<evidence type="ECO:0000256" key="8">
    <source>
        <dbReference type="ARBA" id="ARBA00022989"/>
    </source>
</evidence>
<dbReference type="Pfam" id="PF00072">
    <property type="entry name" value="Response_reg"/>
    <property type="match status" value="1"/>
</dbReference>
<dbReference type="GO" id="GO:0009884">
    <property type="term" value="F:cytokinin receptor activity"/>
    <property type="evidence" value="ECO:0007669"/>
    <property type="project" value="UniProtKB-ARBA"/>
</dbReference>
<dbReference type="GO" id="GO:0009414">
    <property type="term" value="P:response to water deprivation"/>
    <property type="evidence" value="ECO:0007669"/>
    <property type="project" value="UniProtKB-ARBA"/>
</dbReference>
<dbReference type="PANTHER" id="PTHR43719">
    <property type="entry name" value="TWO-COMPONENT HISTIDINE KINASE"/>
    <property type="match status" value="1"/>
</dbReference>
<feature type="transmembrane region" description="Helical" evidence="11">
    <location>
        <begin position="43"/>
        <end position="61"/>
    </location>
</feature>
<gene>
    <name evidence="15" type="ORF">CDL15_Pgr009262</name>
</gene>
<feature type="domain" description="Response regulatory" evidence="13">
    <location>
        <begin position="859"/>
        <end position="992"/>
    </location>
</feature>
<keyword evidence="8 11" id="KW-1133">Transmembrane helix</keyword>
<dbReference type="GO" id="GO:0048509">
    <property type="term" value="P:regulation of meristem development"/>
    <property type="evidence" value="ECO:0007669"/>
    <property type="project" value="UniProtKB-ARBA"/>
</dbReference>
<protein>
    <recommendedName>
        <fullName evidence="3">histidine kinase</fullName>
        <ecNumber evidence="3">2.7.13.3</ecNumber>
    </recommendedName>
</protein>
<dbReference type="InterPro" id="IPR042240">
    <property type="entry name" value="CHASE_sf"/>
</dbReference>
<dbReference type="FunFam" id="3.40.50.2300:FF:000137">
    <property type="entry name" value="Histidine kinase 3"/>
    <property type="match status" value="1"/>
</dbReference>
<dbReference type="EMBL" id="MTKT01003159">
    <property type="protein sequence ID" value="OWM76697.1"/>
    <property type="molecule type" value="Genomic_DNA"/>
</dbReference>
<evidence type="ECO:0000256" key="11">
    <source>
        <dbReference type="SAM" id="Phobius"/>
    </source>
</evidence>
<evidence type="ECO:0000313" key="15">
    <source>
        <dbReference type="EMBL" id="OWM76697.1"/>
    </source>
</evidence>
<dbReference type="InterPro" id="IPR003594">
    <property type="entry name" value="HATPase_dom"/>
</dbReference>
<keyword evidence="7" id="KW-0418">Kinase</keyword>
<evidence type="ECO:0000256" key="1">
    <source>
        <dbReference type="ARBA" id="ARBA00000085"/>
    </source>
</evidence>
<dbReference type="InterPro" id="IPR003661">
    <property type="entry name" value="HisK_dim/P_dom"/>
</dbReference>
<feature type="domain" description="Histidine kinase" evidence="12">
    <location>
        <begin position="390"/>
        <end position="675"/>
    </location>
</feature>
<dbReference type="Pfam" id="PF24896">
    <property type="entry name" value="Receiver_CRE1"/>
    <property type="match status" value="1"/>
</dbReference>
<comment type="caution">
    <text evidence="10">Lacks conserved residue(s) required for the propagation of feature annotation.</text>
</comment>
<dbReference type="Gene3D" id="6.10.250.1190">
    <property type="match status" value="1"/>
</dbReference>
<evidence type="ECO:0000256" key="6">
    <source>
        <dbReference type="ARBA" id="ARBA00022692"/>
    </source>
</evidence>
<dbReference type="SUPFAM" id="SSF55874">
    <property type="entry name" value="ATPase domain of HSP90 chaperone/DNA topoisomerase II/histidine kinase"/>
    <property type="match status" value="1"/>
</dbReference>
<comment type="subcellular location">
    <subcellularLocation>
        <location evidence="2">Endoplasmic reticulum membrane</location>
        <topology evidence="2">Multi-pass membrane protein</topology>
    </subcellularLocation>
</comment>
<dbReference type="PANTHER" id="PTHR43719:SF51">
    <property type="entry name" value="HISTIDINE KINASE 4"/>
    <property type="match status" value="1"/>
</dbReference>
<dbReference type="GO" id="GO:0043424">
    <property type="term" value="F:protein histidine kinase binding"/>
    <property type="evidence" value="ECO:0007669"/>
    <property type="project" value="UniProtKB-ARBA"/>
</dbReference>
<dbReference type="SUPFAM" id="SSF52172">
    <property type="entry name" value="CheY-like"/>
    <property type="match status" value="1"/>
</dbReference>
<dbReference type="Pfam" id="PF00512">
    <property type="entry name" value="HisKA"/>
    <property type="match status" value="1"/>
</dbReference>
<dbReference type="Gene3D" id="3.30.450.350">
    <property type="entry name" value="CHASE domain"/>
    <property type="match status" value="1"/>
</dbReference>
<evidence type="ECO:0000256" key="4">
    <source>
        <dbReference type="ARBA" id="ARBA00022553"/>
    </source>
</evidence>
<evidence type="ECO:0000256" key="2">
    <source>
        <dbReference type="ARBA" id="ARBA00004477"/>
    </source>
</evidence>
<dbReference type="PROSITE" id="PS50109">
    <property type="entry name" value="HIS_KIN"/>
    <property type="match status" value="1"/>
</dbReference>
<dbReference type="InterPro" id="IPR036097">
    <property type="entry name" value="HisK_dim/P_sf"/>
</dbReference>
<dbReference type="InterPro" id="IPR004358">
    <property type="entry name" value="Sig_transdc_His_kin-like_C"/>
</dbReference>
<name>A0A218WV33_PUNGR</name>
<dbReference type="PRINTS" id="PR00344">
    <property type="entry name" value="BCTRLSENSOR"/>
</dbReference>
<dbReference type="GO" id="GO:0005789">
    <property type="term" value="C:endoplasmic reticulum membrane"/>
    <property type="evidence" value="ECO:0007669"/>
    <property type="project" value="UniProtKB-SubCell"/>
</dbReference>
<dbReference type="CDD" id="cd16922">
    <property type="entry name" value="HATPase_EvgS-ArcB-TorS-like"/>
    <property type="match status" value="1"/>
</dbReference>
<proteinExistence type="predicted"/>
<evidence type="ECO:0000259" key="14">
    <source>
        <dbReference type="PROSITE" id="PS50839"/>
    </source>
</evidence>
<dbReference type="GO" id="GO:0009909">
    <property type="term" value="P:regulation of flower development"/>
    <property type="evidence" value="ECO:0007669"/>
    <property type="project" value="UniProtKB-ARBA"/>
</dbReference>
<dbReference type="PROSITE" id="PS50110">
    <property type="entry name" value="RESPONSE_REGULATORY"/>
    <property type="match status" value="2"/>
</dbReference>
<feature type="transmembrane region" description="Helical" evidence="11">
    <location>
        <begin position="333"/>
        <end position="354"/>
    </location>
</feature>
<dbReference type="Proteomes" id="UP000197138">
    <property type="component" value="Unassembled WGS sequence"/>
</dbReference>
<keyword evidence="5" id="KW-0808">Transferase</keyword>
<dbReference type="GO" id="GO:0010029">
    <property type="term" value="P:regulation of seed germination"/>
    <property type="evidence" value="ECO:0007669"/>
    <property type="project" value="UniProtKB-ARBA"/>
</dbReference>
<dbReference type="GO" id="GO:0071215">
    <property type="term" value="P:cellular response to abscisic acid stimulus"/>
    <property type="evidence" value="ECO:0007669"/>
    <property type="project" value="UniProtKB-ARBA"/>
</dbReference>
<evidence type="ECO:0000259" key="13">
    <source>
        <dbReference type="PROSITE" id="PS50110"/>
    </source>
</evidence>
<dbReference type="SMART" id="SM01079">
    <property type="entry name" value="CHASE"/>
    <property type="match status" value="1"/>
</dbReference>
<dbReference type="InterPro" id="IPR001789">
    <property type="entry name" value="Sig_transdc_resp-reg_receiver"/>
</dbReference>
<dbReference type="SUPFAM" id="SSF47384">
    <property type="entry name" value="Homodimeric domain of signal transducing histidine kinase"/>
    <property type="match status" value="1"/>
</dbReference>
<evidence type="ECO:0000256" key="10">
    <source>
        <dbReference type="PROSITE-ProRule" id="PRU00169"/>
    </source>
</evidence>
<dbReference type="Gene3D" id="3.30.565.10">
    <property type="entry name" value="Histidine kinase-like ATPase, C-terminal domain"/>
    <property type="match status" value="1"/>
</dbReference>
<dbReference type="FunFam" id="1.10.287.130:FF:000015">
    <property type="entry name" value="Histidine kinase 4"/>
    <property type="match status" value="1"/>
</dbReference>
<organism evidence="15 16">
    <name type="scientific">Punica granatum</name>
    <name type="common">Pomegranate</name>
    <dbReference type="NCBI Taxonomy" id="22663"/>
    <lineage>
        <taxon>Eukaryota</taxon>
        <taxon>Viridiplantae</taxon>
        <taxon>Streptophyta</taxon>
        <taxon>Embryophyta</taxon>
        <taxon>Tracheophyta</taxon>
        <taxon>Spermatophyta</taxon>
        <taxon>Magnoliopsida</taxon>
        <taxon>eudicotyledons</taxon>
        <taxon>Gunneridae</taxon>
        <taxon>Pentapetalae</taxon>
        <taxon>rosids</taxon>
        <taxon>malvids</taxon>
        <taxon>Myrtales</taxon>
        <taxon>Lythraceae</taxon>
        <taxon>Punica</taxon>
    </lineage>
</organism>
<dbReference type="SMART" id="SM00388">
    <property type="entry name" value="HisKA"/>
    <property type="match status" value="1"/>
</dbReference>
<evidence type="ECO:0000313" key="16">
    <source>
        <dbReference type="Proteomes" id="UP000197138"/>
    </source>
</evidence>
<reference evidence="16" key="1">
    <citation type="journal article" date="2017" name="Plant J.">
        <title>The pomegranate (Punica granatum L.) genome and the genomics of punicalagin biosynthesis.</title>
        <authorList>
            <person name="Qin G."/>
            <person name="Xu C."/>
            <person name="Ming R."/>
            <person name="Tang H."/>
            <person name="Guyot R."/>
            <person name="Kramer E.M."/>
            <person name="Hu Y."/>
            <person name="Yi X."/>
            <person name="Qi Y."/>
            <person name="Xu X."/>
            <person name="Gao Z."/>
            <person name="Pan H."/>
            <person name="Jian J."/>
            <person name="Tian Y."/>
            <person name="Yue Z."/>
            <person name="Xu Y."/>
        </authorList>
    </citation>
    <scope>NUCLEOTIDE SEQUENCE [LARGE SCALE GENOMIC DNA]</scope>
    <source>
        <strain evidence="16">cv. Dabenzi</strain>
    </source>
</reference>
<dbReference type="GO" id="GO:0005634">
    <property type="term" value="C:nucleus"/>
    <property type="evidence" value="ECO:0007669"/>
    <property type="project" value="TreeGrafter"/>
</dbReference>
<dbReference type="InterPro" id="IPR005467">
    <property type="entry name" value="His_kinase_dom"/>
</dbReference>
<dbReference type="EC" id="2.7.13.3" evidence="3"/>
<dbReference type="GO" id="GO:0000155">
    <property type="term" value="F:phosphorelay sensor kinase activity"/>
    <property type="evidence" value="ECO:0007669"/>
    <property type="project" value="InterPro"/>
</dbReference>
<feature type="domain" description="Response regulatory" evidence="13">
    <location>
        <begin position="701"/>
        <end position="832"/>
    </location>
</feature>
<dbReference type="Gene3D" id="1.10.287.130">
    <property type="match status" value="1"/>
</dbReference>
<dbReference type="Gene3D" id="3.40.50.2300">
    <property type="match status" value="1"/>
</dbReference>
<dbReference type="AlphaFoldDB" id="A0A218WV33"/>
<evidence type="ECO:0000256" key="5">
    <source>
        <dbReference type="ARBA" id="ARBA00022679"/>
    </source>
</evidence>
<comment type="caution">
    <text evidence="15">The sequence shown here is derived from an EMBL/GenBank/DDBJ whole genome shotgun (WGS) entry which is preliminary data.</text>
</comment>
<dbReference type="PROSITE" id="PS50839">
    <property type="entry name" value="CHASE"/>
    <property type="match status" value="1"/>
</dbReference>
<dbReference type="GO" id="GO:0009651">
    <property type="term" value="P:response to salt stress"/>
    <property type="evidence" value="ECO:0007669"/>
    <property type="project" value="UniProtKB-ARBA"/>
</dbReference>
<dbReference type="SMART" id="SM00387">
    <property type="entry name" value="HATPase_c"/>
    <property type="match status" value="1"/>
</dbReference>
<dbReference type="GO" id="GO:0080117">
    <property type="term" value="P:secondary growth"/>
    <property type="evidence" value="ECO:0007669"/>
    <property type="project" value="UniProtKB-ARBA"/>
</dbReference>
<evidence type="ECO:0000256" key="7">
    <source>
        <dbReference type="ARBA" id="ARBA00022777"/>
    </source>
</evidence>
<evidence type="ECO:0000256" key="3">
    <source>
        <dbReference type="ARBA" id="ARBA00012438"/>
    </source>
</evidence>
<dbReference type="InterPro" id="IPR036890">
    <property type="entry name" value="HATPase_C_sf"/>
</dbReference>
<evidence type="ECO:0000256" key="9">
    <source>
        <dbReference type="ARBA" id="ARBA00023136"/>
    </source>
</evidence>
<dbReference type="Pfam" id="PF03924">
    <property type="entry name" value="CHASE"/>
    <property type="match status" value="1"/>
</dbReference>
<feature type="domain" description="CHASE" evidence="14">
    <location>
        <begin position="110"/>
        <end position="322"/>
    </location>
</feature>
<evidence type="ECO:0000259" key="12">
    <source>
        <dbReference type="PROSITE" id="PS50109"/>
    </source>
</evidence>
<dbReference type="InterPro" id="IPR056839">
    <property type="entry name" value="Receiver_AHK4/CRE1_1st"/>
</dbReference>
<dbReference type="InterPro" id="IPR006189">
    <property type="entry name" value="CHASE_dom"/>
</dbReference>
<dbReference type="Pfam" id="PF02518">
    <property type="entry name" value="HATPase_c"/>
    <property type="match status" value="1"/>
</dbReference>
<dbReference type="FunFam" id="3.30.450.350:FF:000001">
    <property type="entry name" value="Histidine kinase 4"/>
    <property type="match status" value="1"/>
</dbReference>